<organism>
    <name type="scientific">Culex quinquefasciatus</name>
    <name type="common">Southern house mosquito</name>
    <name type="synonym">Culex pungens</name>
    <dbReference type="NCBI Taxonomy" id="7176"/>
    <lineage>
        <taxon>Eukaryota</taxon>
        <taxon>Metazoa</taxon>
        <taxon>Ecdysozoa</taxon>
        <taxon>Arthropoda</taxon>
        <taxon>Hexapoda</taxon>
        <taxon>Insecta</taxon>
        <taxon>Pterygota</taxon>
        <taxon>Neoptera</taxon>
        <taxon>Endopterygota</taxon>
        <taxon>Diptera</taxon>
        <taxon>Nematocera</taxon>
        <taxon>Culicoidea</taxon>
        <taxon>Culicidae</taxon>
        <taxon>Culicinae</taxon>
        <taxon>Culicini</taxon>
        <taxon>Culex</taxon>
        <taxon>Culex</taxon>
    </lineage>
</organism>
<accession>B0WHL7</accession>
<dbReference type="VEuPathDB" id="VectorBase:CPIJ006517"/>
<evidence type="ECO:0000313" key="4">
    <source>
        <dbReference type="EnsemblMetazoa" id="CPIJ006517-PA"/>
    </source>
</evidence>
<dbReference type="InParanoid" id="B0WHL7"/>
<dbReference type="OMA" id="QPPCEDN"/>
<reference evidence="3" key="1">
    <citation type="submission" date="2007-03" db="EMBL/GenBank/DDBJ databases">
        <title>Annotation of Culex pipiens quinquefasciatus.</title>
        <authorList>
            <consortium name="The Broad Institute Genome Sequencing Platform"/>
            <person name="Atkinson P.W."/>
            <person name="Hemingway J."/>
            <person name="Christensen B.M."/>
            <person name="Higgs S."/>
            <person name="Kodira C."/>
            <person name="Hannick L."/>
            <person name="Megy K."/>
            <person name="O'Leary S."/>
            <person name="Pearson M."/>
            <person name="Haas B.J."/>
            <person name="Mauceli E."/>
            <person name="Wortman J.R."/>
            <person name="Lee N.H."/>
            <person name="Guigo R."/>
            <person name="Stanke M."/>
            <person name="Alvarado L."/>
            <person name="Amedeo P."/>
            <person name="Antoine C.H."/>
            <person name="Arensburger P."/>
            <person name="Bidwell S.L."/>
            <person name="Crawford M."/>
            <person name="Camaro F."/>
            <person name="Devon K."/>
            <person name="Engels R."/>
            <person name="Hammond M."/>
            <person name="Howarth C."/>
            <person name="Koehrsen M."/>
            <person name="Lawson D."/>
            <person name="Montgomery P."/>
            <person name="Nene V."/>
            <person name="Nusbaum C."/>
            <person name="Puiu D."/>
            <person name="Romero-Severson J."/>
            <person name="Severson D.W."/>
            <person name="Shumway M."/>
            <person name="Sisk P."/>
            <person name="Stolte C."/>
            <person name="Zeng Q."/>
            <person name="Eisenstadt E."/>
            <person name="Fraser-Liggett C."/>
            <person name="Strausberg R."/>
            <person name="Galagan J."/>
            <person name="Birren B."/>
            <person name="Collins F.H."/>
        </authorList>
    </citation>
    <scope>NUCLEOTIDE SEQUENCE [LARGE SCALE GENOMIC DNA]</scope>
    <source>
        <strain evidence="3">JHB</strain>
    </source>
</reference>
<dbReference type="STRING" id="7176.B0WHL7"/>
<feature type="signal peptide" evidence="2">
    <location>
        <begin position="1"/>
        <end position="19"/>
    </location>
</feature>
<evidence type="ECO:0000256" key="1">
    <source>
        <dbReference type="SAM" id="MobiDB-lite"/>
    </source>
</evidence>
<dbReference type="AlphaFoldDB" id="B0WHL7"/>
<proteinExistence type="predicted"/>
<keyword evidence="2" id="KW-0732">Signal</keyword>
<dbReference type="eggNOG" id="ENOG502TCAM">
    <property type="taxonomic scope" value="Eukaryota"/>
</dbReference>
<protein>
    <submittedName>
        <fullName evidence="3 4">Uncharacterized protein</fullName>
    </submittedName>
</protein>
<evidence type="ECO:0000313" key="3">
    <source>
        <dbReference type="EMBL" id="EDS27866.1"/>
    </source>
</evidence>
<dbReference type="EnsemblMetazoa" id="CPIJ006517-RA">
    <property type="protein sequence ID" value="CPIJ006517-PA"/>
    <property type="gene ID" value="CPIJ006517"/>
</dbReference>
<feature type="region of interest" description="Disordered" evidence="1">
    <location>
        <begin position="203"/>
        <end position="226"/>
    </location>
</feature>
<evidence type="ECO:0000313" key="5">
    <source>
        <dbReference type="Proteomes" id="UP000002320"/>
    </source>
</evidence>
<dbReference type="VEuPathDB" id="VectorBase:CQUJHB001841"/>
<gene>
    <name evidence="4" type="primary">6038394</name>
    <name evidence="3" type="ORF">CpipJ_CPIJ006517</name>
</gene>
<name>B0WHL7_CULQU</name>
<keyword evidence="5" id="KW-1185">Reference proteome</keyword>
<dbReference type="KEGG" id="cqu:CpipJ_CPIJ006517"/>
<evidence type="ECO:0000256" key="2">
    <source>
        <dbReference type="SAM" id="SignalP"/>
    </source>
</evidence>
<dbReference type="HOGENOM" id="CLU_1225857_0_0_1"/>
<dbReference type="EMBL" id="DS231938">
    <property type="protein sequence ID" value="EDS27866.1"/>
    <property type="molecule type" value="Genomic_DNA"/>
</dbReference>
<sequence length="226" mass="22441">MAFFKVCCLVLLAATVVISEDSAAATSSVESAGEQDLEGAETVFLAKKLLLLKGLGLGGLLLLSQKGGSGGFDGLASKFGGSTSVEYGAPAPAYGGFSSNYVAAPAPVPAPVPTYASYAAPAPAPAPVATYTSYAAPASGPAPIYTSYVAPAPAPVQVSYQADTPVASGYTGNLQVIGYLSPVQSVRGPAPVAYSNQAVSSGYSYSAPAPAPQPIAASVQPPCEDN</sequence>
<reference evidence="4" key="2">
    <citation type="submission" date="2021-02" db="UniProtKB">
        <authorList>
            <consortium name="EnsemblMetazoa"/>
        </authorList>
    </citation>
    <scope>IDENTIFICATION</scope>
    <source>
        <strain evidence="4">JHB</strain>
    </source>
</reference>
<feature type="chain" id="PRO_5014566737" evidence="2">
    <location>
        <begin position="20"/>
        <end position="226"/>
    </location>
</feature>
<dbReference type="Proteomes" id="UP000002320">
    <property type="component" value="Unassembled WGS sequence"/>
</dbReference>